<dbReference type="SUPFAM" id="SSF56176">
    <property type="entry name" value="FAD-binding/transporter-associated domain-like"/>
    <property type="match status" value="1"/>
</dbReference>
<dbReference type="Gene3D" id="3.30.465.10">
    <property type="match status" value="1"/>
</dbReference>
<sequence length="467" mass="50595">MHQDRARFPQAALDSLRTSFRGELIDPDHGRYDAARVVWNARIDKRPALIARCAGVADVLAAVRFAREHDARVAVRGGGHDIAGNGVCDGGIVIDLSPMKGVRVDPARRTVRAQAGLTWRELDHETQAFGLATTGGQCSATGIAGVTLGGGIGWLMRQHGLTIDNLLSVDLVTADGRLVTASADENADLFWGLRGGGGNFGIVTELELRLHPVEQVMVAMLFHPVERFADVLRFYQTFARTEPERMSSTLIQIALPPMPTLPARMHGVPGVILAACYNGPSADAEAAFAPLRAFGPPAAELVSPMPYTVLQSMFDTAPAGAYGYGQCIRGHYVSTLGDDGIEAIAAQLRAAPSPLCLFEIAHLEGAIARVGEDETAFPRRKTPFFSMFQSSFQDPADAERHIRWTQDAWQAMKPFAAEGVYVNFIDAGEPAARVQETYGEAKMKRLAALKRAYDPTNFFRLNKNIAP</sequence>
<evidence type="ECO:0000256" key="3">
    <source>
        <dbReference type="ARBA" id="ARBA00022630"/>
    </source>
</evidence>
<dbReference type="Pfam" id="PF08031">
    <property type="entry name" value="BBE"/>
    <property type="match status" value="1"/>
</dbReference>
<dbReference type="RefSeq" id="WP_272424468.1">
    <property type="nucleotide sequence ID" value="NZ_JAGTJJ010000038.1"/>
</dbReference>
<proteinExistence type="inferred from homology"/>
<evidence type="ECO:0000256" key="2">
    <source>
        <dbReference type="ARBA" id="ARBA00005466"/>
    </source>
</evidence>
<dbReference type="InterPro" id="IPR006093">
    <property type="entry name" value="Oxy_OxRdtase_FAD_BS"/>
</dbReference>
<dbReference type="PANTHER" id="PTHR42973:SF39">
    <property type="entry name" value="FAD-BINDING PCMH-TYPE DOMAIN-CONTAINING PROTEIN"/>
    <property type="match status" value="1"/>
</dbReference>
<protein>
    <submittedName>
        <fullName evidence="7">FAD-binding oxidoreductase</fullName>
    </submittedName>
</protein>
<dbReference type="PROSITE" id="PS00862">
    <property type="entry name" value="OX2_COVAL_FAD"/>
    <property type="match status" value="1"/>
</dbReference>
<organism evidence="7 8">
    <name type="scientific">Polyangium jinanense</name>
    <dbReference type="NCBI Taxonomy" id="2829994"/>
    <lineage>
        <taxon>Bacteria</taxon>
        <taxon>Pseudomonadati</taxon>
        <taxon>Myxococcota</taxon>
        <taxon>Polyangia</taxon>
        <taxon>Polyangiales</taxon>
        <taxon>Polyangiaceae</taxon>
        <taxon>Polyangium</taxon>
    </lineage>
</organism>
<dbReference type="Gene3D" id="3.40.462.20">
    <property type="match status" value="1"/>
</dbReference>
<keyword evidence="5" id="KW-0560">Oxidoreductase</keyword>
<evidence type="ECO:0000256" key="4">
    <source>
        <dbReference type="ARBA" id="ARBA00022827"/>
    </source>
</evidence>
<accession>A0A9X4AXL3</accession>
<comment type="cofactor">
    <cofactor evidence="1">
        <name>FAD</name>
        <dbReference type="ChEBI" id="CHEBI:57692"/>
    </cofactor>
</comment>
<dbReference type="Pfam" id="PF01565">
    <property type="entry name" value="FAD_binding_4"/>
    <property type="match status" value="1"/>
</dbReference>
<dbReference type="GO" id="GO:0016491">
    <property type="term" value="F:oxidoreductase activity"/>
    <property type="evidence" value="ECO:0007669"/>
    <property type="project" value="UniProtKB-KW"/>
</dbReference>
<dbReference type="InterPro" id="IPR016166">
    <property type="entry name" value="FAD-bd_PCMH"/>
</dbReference>
<dbReference type="Gene3D" id="3.30.43.10">
    <property type="entry name" value="Uridine Diphospho-n-acetylenolpyruvylglucosamine Reductase, domain 2"/>
    <property type="match status" value="1"/>
</dbReference>
<gene>
    <name evidence="7" type="ORF">KEG57_38295</name>
</gene>
<dbReference type="PROSITE" id="PS51387">
    <property type="entry name" value="FAD_PCMH"/>
    <property type="match status" value="1"/>
</dbReference>
<dbReference type="AlphaFoldDB" id="A0A9X4AXL3"/>
<comment type="similarity">
    <text evidence="2">Belongs to the oxygen-dependent FAD-linked oxidoreductase family.</text>
</comment>
<feature type="domain" description="FAD-binding PCMH-type" evidence="6">
    <location>
        <begin position="43"/>
        <end position="213"/>
    </location>
</feature>
<evidence type="ECO:0000313" key="8">
    <source>
        <dbReference type="Proteomes" id="UP001151081"/>
    </source>
</evidence>
<evidence type="ECO:0000259" key="6">
    <source>
        <dbReference type="PROSITE" id="PS51387"/>
    </source>
</evidence>
<name>A0A9X4AXL3_9BACT</name>
<evidence type="ECO:0000256" key="1">
    <source>
        <dbReference type="ARBA" id="ARBA00001974"/>
    </source>
</evidence>
<dbReference type="GO" id="GO:0071949">
    <property type="term" value="F:FAD binding"/>
    <property type="evidence" value="ECO:0007669"/>
    <property type="project" value="InterPro"/>
</dbReference>
<dbReference type="InterPro" id="IPR036318">
    <property type="entry name" value="FAD-bd_PCMH-like_sf"/>
</dbReference>
<dbReference type="InterPro" id="IPR016169">
    <property type="entry name" value="FAD-bd_PCMH_sub2"/>
</dbReference>
<evidence type="ECO:0000313" key="7">
    <source>
        <dbReference type="EMBL" id="MDC3986390.1"/>
    </source>
</evidence>
<dbReference type="InterPro" id="IPR012951">
    <property type="entry name" value="BBE"/>
</dbReference>
<dbReference type="Proteomes" id="UP001151081">
    <property type="component" value="Unassembled WGS sequence"/>
</dbReference>
<dbReference type="InterPro" id="IPR050416">
    <property type="entry name" value="FAD-linked_Oxidoreductase"/>
</dbReference>
<evidence type="ECO:0000256" key="5">
    <source>
        <dbReference type="ARBA" id="ARBA00023002"/>
    </source>
</evidence>
<keyword evidence="8" id="KW-1185">Reference proteome</keyword>
<reference evidence="7 8" key="1">
    <citation type="submission" date="2021-04" db="EMBL/GenBank/DDBJ databases">
        <title>Genome analysis of Polyangium sp.</title>
        <authorList>
            <person name="Li Y."/>
            <person name="Wang J."/>
        </authorList>
    </citation>
    <scope>NUCLEOTIDE SEQUENCE [LARGE SCALE GENOMIC DNA]</scope>
    <source>
        <strain evidence="7 8">SDU14</strain>
    </source>
</reference>
<keyword evidence="3" id="KW-0285">Flavoprotein</keyword>
<comment type="caution">
    <text evidence="7">The sequence shown here is derived from an EMBL/GenBank/DDBJ whole genome shotgun (WGS) entry which is preliminary data.</text>
</comment>
<dbReference type="InterPro" id="IPR006094">
    <property type="entry name" value="Oxid_FAD_bind_N"/>
</dbReference>
<dbReference type="InterPro" id="IPR016167">
    <property type="entry name" value="FAD-bd_PCMH_sub1"/>
</dbReference>
<dbReference type="PANTHER" id="PTHR42973">
    <property type="entry name" value="BINDING OXIDOREDUCTASE, PUTATIVE (AFU_ORTHOLOGUE AFUA_1G17690)-RELATED"/>
    <property type="match status" value="1"/>
</dbReference>
<dbReference type="EMBL" id="JAGTJJ010000038">
    <property type="protein sequence ID" value="MDC3986390.1"/>
    <property type="molecule type" value="Genomic_DNA"/>
</dbReference>
<keyword evidence="4" id="KW-0274">FAD</keyword>